<dbReference type="PANTHER" id="PTHR43692:SF1">
    <property type="entry name" value="UDP-N-ACETYLMURAMOYLALANINE--D-GLUTAMATE LIGASE"/>
    <property type="match status" value="1"/>
</dbReference>
<dbReference type="EC" id="6.3.2.9" evidence="9"/>
<evidence type="ECO:0000256" key="6">
    <source>
        <dbReference type="ARBA" id="ARBA00022840"/>
    </source>
</evidence>
<organism evidence="9">
    <name type="scientific">bioreactor metagenome</name>
    <dbReference type="NCBI Taxonomy" id="1076179"/>
    <lineage>
        <taxon>unclassified sequences</taxon>
        <taxon>metagenomes</taxon>
        <taxon>ecological metagenomes</taxon>
    </lineage>
</organism>
<sequence length="451" mass="48722">MDFKNKKILVLGAGISGISVSAILQKLGANVTLSDNRTKQNIDKDLSGLEHIGVSLALGNQDESLLAEIELIVLSPGVSINLRLVELAQAKGIQVISEIEVAYQICKAPIIAVTGTNGKTTTTTLVGEMVKTAYKEVVVGGNIGQALSQEVSAVDESGIVVAEISSFQLEAAVSFRPQIAAILNITADHLDRHGTMDTYIKMKEKIFANQTANDFLILNYDDDLVRDIASRTKSKVAFFSRKAILASGIFVQDGIINIAWDGQVVSVCHTGEMKIKGAHNIENALAACGAAFFAGVEIENMAHVLRGFSGVEHRIEPVTTINGVQYYNDSKATNPESAIKALEAFSGDIILIAGGRDKKTDLADFMKVVQQKVSHLILIGEASDRFHESAVRQGVTSIYDETDLESAVKLAYRLAEGNDVVLLSPACSSYDMFKNYEERGRAFKSFVLHLK</sequence>
<evidence type="ECO:0000313" key="9">
    <source>
        <dbReference type="EMBL" id="MPM40778.1"/>
    </source>
</evidence>
<dbReference type="UniPathway" id="UPA00219"/>
<dbReference type="GO" id="GO:0005737">
    <property type="term" value="C:cytoplasm"/>
    <property type="evidence" value="ECO:0007669"/>
    <property type="project" value="UniProtKB-SubCell"/>
</dbReference>
<comment type="subcellular location">
    <subcellularLocation>
        <location evidence="1">Cytoplasm</location>
    </subcellularLocation>
</comment>
<dbReference type="NCBIfam" id="TIGR01087">
    <property type="entry name" value="murD"/>
    <property type="match status" value="1"/>
</dbReference>
<gene>
    <name evidence="9" type="primary">murD_29</name>
    <name evidence="9" type="ORF">SDC9_87426</name>
</gene>
<name>A0A644ZKC2_9ZZZZ</name>
<feature type="domain" description="Mur ligase C-terminal" evidence="7">
    <location>
        <begin position="313"/>
        <end position="427"/>
    </location>
</feature>
<dbReference type="InterPro" id="IPR004101">
    <property type="entry name" value="Mur_ligase_C"/>
</dbReference>
<dbReference type="AlphaFoldDB" id="A0A644ZKC2"/>
<evidence type="ECO:0000256" key="3">
    <source>
        <dbReference type="ARBA" id="ARBA00022490"/>
    </source>
</evidence>
<evidence type="ECO:0000256" key="1">
    <source>
        <dbReference type="ARBA" id="ARBA00004496"/>
    </source>
</evidence>
<comment type="caution">
    <text evidence="9">The sequence shown here is derived from an EMBL/GenBank/DDBJ whole genome shotgun (WGS) entry which is preliminary data.</text>
</comment>
<dbReference type="Pfam" id="PF21799">
    <property type="entry name" value="MurD-like_N"/>
    <property type="match status" value="1"/>
</dbReference>
<dbReference type="HAMAP" id="MF_00639">
    <property type="entry name" value="MurD"/>
    <property type="match status" value="1"/>
</dbReference>
<dbReference type="Gene3D" id="3.40.1190.10">
    <property type="entry name" value="Mur-like, catalytic domain"/>
    <property type="match status" value="1"/>
</dbReference>
<proteinExistence type="inferred from homology"/>
<dbReference type="SUPFAM" id="SSF53244">
    <property type="entry name" value="MurD-like peptide ligases, peptide-binding domain"/>
    <property type="match status" value="1"/>
</dbReference>
<keyword evidence="3" id="KW-0963">Cytoplasm</keyword>
<feature type="domain" description="Mur ligase central" evidence="8">
    <location>
        <begin position="113"/>
        <end position="291"/>
    </location>
</feature>
<dbReference type="InterPro" id="IPR036565">
    <property type="entry name" value="Mur-like_cat_sf"/>
</dbReference>
<protein>
    <submittedName>
        <fullName evidence="9">UDP-N-acetylmuramoylalanine--D-glutamate ligase</fullName>
        <ecNumber evidence="9">6.3.2.9</ecNumber>
    </submittedName>
</protein>
<dbReference type="PANTHER" id="PTHR43692">
    <property type="entry name" value="UDP-N-ACETYLMURAMOYLALANINE--D-GLUTAMATE LIGASE"/>
    <property type="match status" value="1"/>
</dbReference>
<dbReference type="GO" id="GO:0005524">
    <property type="term" value="F:ATP binding"/>
    <property type="evidence" value="ECO:0007669"/>
    <property type="project" value="UniProtKB-KW"/>
</dbReference>
<dbReference type="SUPFAM" id="SSF53623">
    <property type="entry name" value="MurD-like peptide ligases, catalytic domain"/>
    <property type="match status" value="1"/>
</dbReference>
<dbReference type="InterPro" id="IPR005762">
    <property type="entry name" value="MurD"/>
</dbReference>
<keyword evidence="5" id="KW-0547">Nucleotide-binding</keyword>
<dbReference type="EMBL" id="VSSQ01009125">
    <property type="protein sequence ID" value="MPM40778.1"/>
    <property type="molecule type" value="Genomic_DNA"/>
</dbReference>
<dbReference type="GO" id="GO:0008764">
    <property type="term" value="F:UDP-N-acetylmuramoylalanine-D-glutamate ligase activity"/>
    <property type="evidence" value="ECO:0007669"/>
    <property type="project" value="UniProtKB-EC"/>
</dbReference>
<accession>A0A644ZKC2</accession>
<evidence type="ECO:0000256" key="2">
    <source>
        <dbReference type="ARBA" id="ARBA00004752"/>
    </source>
</evidence>
<keyword evidence="6" id="KW-0067">ATP-binding</keyword>
<dbReference type="GO" id="GO:0008360">
    <property type="term" value="P:regulation of cell shape"/>
    <property type="evidence" value="ECO:0007669"/>
    <property type="project" value="InterPro"/>
</dbReference>
<dbReference type="SUPFAM" id="SSF51984">
    <property type="entry name" value="MurCD N-terminal domain"/>
    <property type="match status" value="1"/>
</dbReference>
<reference evidence="9" key="1">
    <citation type="submission" date="2019-08" db="EMBL/GenBank/DDBJ databases">
        <authorList>
            <person name="Kucharzyk K."/>
            <person name="Murdoch R.W."/>
            <person name="Higgins S."/>
            <person name="Loffler F."/>
        </authorList>
    </citation>
    <scope>NUCLEOTIDE SEQUENCE</scope>
</reference>
<dbReference type="Gene3D" id="3.90.190.20">
    <property type="entry name" value="Mur ligase, C-terminal domain"/>
    <property type="match status" value="1"/>
</dbReference>
<evidence type="ECO:0000256" key="5">
    <source>
        <dbReference type="ARBA" id="ARBA00022741"/>
    </source>
</evidence>
<comment type="pathway">
    <text evidence="2">Cell wall biogenesis; peptidoglycan biosynthesis.</text>
</comment>
<dbReference type="Gene3D" id="3.40.50.720">
    <property type="entry name" value="NAD(P)-binding Rossmann-like Domain"/>
    <property type="match status" value="1"/>
</dbReference>
<dbReference type="GO" id="GO:0009252">
    <property type="term" value="P:peptidoglycan biosynthetic process"/>
    <property type="evidence" value="ECO:0007669"/>
    <property type="project" value="UniProtKB-UniPathway"/>
</dbReference>
<keyword evidence="4 9" id="KW-0436">Ligase</keyword>
<dbReference type="Pfam" id="PF08245">
    <property type="entry name" value="Mur_ligase_M"/>
    <property type="match status" value="1"/>
</dbReference>
<dbReference type="GO" id="GO:0051301">
    <property type="term" value="P:cell division"/>
    <property type="evidence" value="ECO:0007669"/>
    <property type="project" value="InterPro"/>
</dbReference>
<dbReference type="InterPro" id="IPR036615">
    <property type="entry name" value="Mur_ligase_C_dom_sf"/>
</dbReference>
<evidence type="ECO:0000259" key="8">
    <source>
        <dbReference type="Pfam" id="PF08245"/>
    </source>
</evidence>
<evidence type="ECO:0000256" key="4">
    <source>
        <dbReference type="ARBA" id="ARBA00022598"/>
    </source>
</evidence>
<dbReference type="Pfam" id="PF02875">
    <property type="entry name" value="Mur_ligase_C"/>
    <property type="match status" value="1"/>
</dbReference>
<dbReference type="InterPro" id="IPR013221">
    <property type="entry name" value="Mur_ligase_cen"/>
</dbReference>
<evidence type="ECO:0000259" key="7">
    <source>
        <dbReference type="Pfam" id="PF02875"/>
    </source>
</evidence>